<proteinExistence type="predicted"/>
<dbReference type="Proteomes" id="UP000256645">
    <property type="component" value="Unassembled WGS sequence"/>
</dbReference>
<keyword evidence="3 5" id="KW-1133">Transmembrane helix</keyword>
<evidence type="ECO:0000256" key="2">
    <source>
        <dbReference type="ARBA" id="ARBA00022692"/>
    </source>
</evidence>
<dbReference type="GO" id="GO:0015171">
    <property type="term" value="F:amino acid transmembrane transporter activity"/>
    <property type="evidence" value="ECO:0007669"/>
    <property type="project" value="TreeGrafter"/>
</dbReference>
<dbReference type="EMBL" id="PDLM01000018">
    <property type="protein sequence ID" value="RDW58171.1"/>
    <property type="molecule type" value="Genomic_DNA"/>
</dbReference>
<comment type="subcellular location">
    <subcellularLocation>
        <location evidence="1">Membrane</location>
        <topology evidence="1">Multi-pass membrane protein</topology>
    </subcellularLocation>
</comment>
<sequence length="553" mass="60796">MSQEHFSKEKGPIPVDEAVVTSDAGSVTELHAGSQNLRRNLRGKEVQLFAIGGAIGTGVFINMASSLPKGGPASFLIAFLIWAGFMWCVNECFAEMVCYLPVPAPFVRFGAEWVDEALGFAMGWNFYMNMAFLVPFEIVAMNILLNFWTDKIPVAVVVVVMLLLYLVINVVSVRYFGIAEFYFSIFKVFLIFGVFTYTFVTMVGGNPEHDAYGFRYWKNPGAFVEHITTGNVGRFCGLISCMIQATFTICGPEYVSSVAAETEMPRKILPKAFKSFAWRMLIFFCGSALCMGIVIPYNDPTLAAVYSGAIAGSGTSAASPYIISMQNLGITGLASLVNAMVMTSVFSAGNGLLFSSVRALHGMALKGEAPSFFAICTKQGIPIYALLASLAISCLAFLQLGSSSGEVLTWLADLVTACQLLNYSMTSVTYLHFYASMKKQGIDRSTLPYIGRFQPYTAYIGIFGTIFMMLAQGYDLFINGGWSIKWFFLDYIMIGFFILCVAFWKVVKRTKYVKPGTADLCLGGTKEEIDAYEAMYTPRPQSKASALFNKLFE</sequence>
<evidence type="ECO:0000256" key="3">
    <source>
        <dbReference type="ARBA" id="ARBA00022989"/>
    </source>
</evidence>
<feature type="transmembrane region" description="Helical" evidence="5">
    <location>
        <begin position="46"/>
        <end position="65"/>
    </location>
</feature>
<feature type="transmembrane region" description="Helical" evidence="5">
    <location>
        <begin position="152"/>
        <end position="175"/>
    </location>
</feature>
<reference evidence="7 8" key="1">
    <citation type="journal article" date="2018" name="IMA Fungus">
        <title>IMA Genome-F 9: Draft genome sequence of Annulohypoxylon stygium, Aspergillus mulundensis, Berkeleyomyces basicola (syn. Thielaviopsis basicola), Ceratocystis smalleyi, two Cercospora beticola strains, Coleophoma cylindrospora, Fusarium fracticaudum, Phialophora cf. hyalina, and Morchella septimelata.</title>
        <authorList>
            <person name="Wingfield B.D."/>
            <person name="Bills G.F."/>
            <person name="Dong Y."/>
            <person name="Huang W."/>
            <person name="Nel W.J."/>
            <person name="Swalarsk-Parry B.S."/>
            <person name="Vaghefi N."/>
            <person name="Wilken P.M."/>
            <person name="An Z."/>
            <person name="de Beer Z.W."/>
            <person name="De Vos L."/>
            <person name="Chen L."/>
            <person name="Duong T.A."/>
            <person name="Gao Y."/>
            <person name="Hammerbacher A."/>
            <person name="Kikkert J.R."/>
            <person name="Li Y."/>
            <person name="Li H."/>
            <person name="Li K."/>
            <person name="Li Q."/>
            <person name="Liu X."/>
            <person name="Ma X."/>
            <person name="Naidoo K."/>
            <person name="Pethybridge S.J."/>
            <person name="Sun J."/>
            <person name="Steenkamp E.T."/>
            <person name="van der Nest M.A."/>
            <person name="van Wyk S."/>
            <person name="Wingfield M.J."/>
            <person name="Xiong C."/>
            <person name="Yue Q."/>
            <person name="Zhang X."/>
        </authorList>
    </citation>
    <scope>NUCLEOTIDE SEQUENCE [LARGE SCALE GENOMIC DNA]</scope>
    <source>
        <strain evidence="7 8">BP6252</strain>
    </source>
</reference>
<evidence type="ECO:0000313" key="7">
    <source>
        <dbReference type="EMBL" id="RDW58171.1"/>
    </source>
</evidence>
<dbReference type="Pfam" id="PF00324">
    <property type="entry name" value="AA_permease"/>
    <property type="match status" value="1"/>
</dbReference>
<dbReference type="PANTHER" id="PTHR43341">
    <property type="entry name" value="AMINO ACID PERMEASE"/>
    <property type="match status" value="1"/>
</dbReference>
<evidence type="ECO:0000256" key="1">
    <source>
        <dbReference type="ARBA" id="ARBA00004141"/>
    </source>
</evidence>
<feature type="transmembrane region" description="Helical" evidence="5">
    <location>
        <begin position="456"/>
        <end position="474"/>
    </location>
</feature>
<dbReference type="InterPro" id="IPR050524">
    <property type="entry name" value="APC_YAT"/>
</dbReference>
<gene>
    <name evidence="7" type="ORF">BP6252_13582</name>
</gene>
<dbReference type="Gene3D" id="1.20.1740.10">
    <property type="entry name" value="Amino acid/polyamine transporter I"/>
    <property type="match status" value="1"/>
</dbReference>
<accession>A0A3D8Q8P6</accession>
<protein>
    <submittedName>
        <fullName evidence="7">General amino acid permease</fullName>
    </submittedName>
</protein>
<feature type="transmembrane region" description="Helical" evidence="5">
    <location>
        <begin position="336"/>
        <end position="360"/>
    </location>
</feature>
<keyword evidence="2 5" id="KW-0812">Transmembrane</keyword>
<keyword evidence="4 5" id="KW-0472">Membrane</keyword>
<evidence type="ECO:0000259" key="6">
    <source>
        <dbReference type="Pfam" id="PF00324"/>
    </source>
</evidence>
<organism evidence="7 8">
    <name type="scientific">Coleophoma cylindrospora</name>
    <dbReference type="NCBI Taxonomy" id="1849047"/>
    <lineage>
        <taxon>Eukaryota</taxon>
        <taxon>Fungi</taxon>
        <taxon>Dikarya</taxon>
        <taxon>Ascomycota</taxon>
        <taxon>Pezizomycotina</taxon>
        <taxon>Leotiomycetes</taxon>
        <taxon>Helotiales</taxon>
        <taxon>Dermateaceae</taxon>
        <taxon>Coleophoma</taxon>
    </lineage>
</organism>
<feature type="domain" description="Amino acid permease/ SLC12A" evidence="6">
    <location>
        <begin position="46"/>
        <end position="511"/>
    </location>
</feature>
<feature type="transmembrane region" description="Helical" evidence="5">
    <location>
        <begin position="381"/>
        <end position="402"/>
    </location>
</feature>
<feature type="transmembrane region" description="Helical" evidence="5">
    <location>
        <begin position="486"/>
        <end position="504"/>
    </location>
</feature>
<evidence type="ECO:0000256" key="4">
    <source>
        <dbReference type="ARBA" id="ARBA00023136"/>
    </source>
</evidence>
<feature type="transmembrane region" description="Helical" evidence="5">
    <location>
        <begin position="71"/>
        <end position="89"/>
    </location>
</feature>
<dbReference type="OrthoDB" id="10062876at2759"/>
<dbReference type="PANTHER" id="PTHR43341:SF6">
    <property type="entry name" value="AMINO ACID TRANSPORTER (EUROFUNG)"/>
    <property type="match status" value="1"/>
</dbReference>
<evidence type="ECO:0000256" key="5">
    <source>
        <dbReference type="SAM" id="Phobius"/>
    </source>
</evidence>
<name>A0A3D8Q8P6_9HELO</name>
<evidence type="ECO:0000313" key="8">
    <source>
        <dbReference type="Proteomes" id="UP000256645"/>
    </source>
</evidence>
<dbReference type="AlphaFoldDB" id="A0A3D8Q8P6"/>
<comment type="caution">
    <text evidence="7">The sequence shown here is derived from an EMBL/GenBank/DDBJ whole genome shotgun (WGS) entry which is preliminary data.</text>
</comment>
<dbReference type="STRING" id="1849047.A0A3D8Q8P6"/>
<feature type="transmembrane region" description="Helical" evidence="5">
    <location>
        <begin position="181"/>
        <end position="200"/>
    </location>
</feature>
<dbReference type="PIRSF" id="PIRSF006060">
    <property type="entry name" value="AA_transporter"/>
    <property type="match status" value="1"/>
</dbReference>
<dbReference type="InterPro" id="IPR004841">
    <property type="entry name" value="AA-permease/SLC12A_dom"/>
</dbReference>
<dbReference type="GO" id="GO:0016020">
    <property type="term" value="C:membrane"/>
    <property type="evidence" value="ECO:0007669"/>
    <property type="project" value="UniProtKB-SubCell"/>
</dbReference>
<feature type="transmembrane region" description="Helical" evidence="5">
    <location>
        <begin position="276"/>
        <end position="297"/>
    </location>
</feature>
<feature type="transmembrane region" description="Helical" evidence="5">
    <location>
        <begin position="126"/>
        <end position="145"/>
    </location>
</feature>
<keyword evidence="8" id="KW-1185">Reference proteome</keyword>
<feature type="transmembrane region" description="Helical" evidence="5">
    <location>
        <begin position="414"/>
        <end position="435"/>
    </location>
</feature>